<dbReference type="GO" id="GO:0005829">
    <property type="term" value="C:cytosol"/>
    <property type="evidence" value="ECO:0007669"/>
    <property type="project" value="TreeGrafter"/>
</dbReference>
<dbReference type="NCBIfam" id="NF008685">
    <property type="entry name" value="PRK11702.1"/>
    <property type="match status" value="1"/>
</dbReference>
<reference evidence="2" key="3">
    <citation type="journal article" date="2022" name="Sci. Total Environ.">
        <title>Prevalence, transmission, and molecular epidemiology of tet(X)-positive bacteria among humans, animals, and environmental niches in China: An epidemiological, and genomic-based study.</title>
        <authorList>
            <person name="Dong N."/>
            <person name="Zeng Y."/>
            <person name="Cai C."/>
            <person name="Sun C."/>
            <person name="Lu J."/>
            <person name="Liu C."/>
            <person name="Zhou H."/>
            <person name="Sun Q."/>
            <person name="Shu L."/>
            <person name="Wang H."/>
            <person name="Wang Y."/>
            <person name="Wang S."/>
            <person name="Wu C."/>
            <person name="Chan E.W."/>
            <person name="Chen G."/>
            <person name="Shen Z."/>
            <person name="Chen S."/>
            <person name="Zhang R."/>
        </authorList>
    </citation>
    <scope>NUCLEOTIDE SEQUENCE</scope>
    <source>
        <strain evidence="2">DF46-2-2</strain>
    </source>
</reference>
<evidence type="ECO:0000313" key="2">
    <source>
        <dbReference type="EMBL" id="MDM1696426.1"/>
    </source>
</evidence>
<keyword evidence="3" id="KW-1185">Reference proteome</keyword>
<dbReference type="GeneID" id="93982675"/>
<accession>A0A0K1XFQ2</accession>
<protein>
    <submittedName>
        <fullName evidence="2">DUF469 family protein</fullName>
    </submittedName>
</protein>
<reference evidence="2" key="2">
    <citation type="submission" date="2020-06" db="EMBL/GenBank/DDBJ databases">
        <authorList>
            <person name="Dong N."/>
        </authorList>
    </citation>
    <scope>NUCLEOTIDE SEQUENCE</scope>
    <source>
        <strain evidence="2">DF46-2-2</strain>
    </source>
</reference>
<gene>
    <name evidence="1" type="ORF">AKN88_09645</name>
    <name evidence="2" type="ORF">HX099_07080</name>
</gene>
<dbReference type="RefSeq" id="WP_053101462.1">
    <property type="nucleotide sequence ID" value="NZ_CP012358.1"/>
</dbReference>
<dbReference type="Proteomes" id="UP001173465">
    <property type="component" value="Unassembled WGS sequence"/>
</dbReference>
<dbReference type="Pfam" id="PF04320">
    <property type="entry name" value="YggL_50S_bp"/>
    <property type="match status" value="1"/>
</dbReference>
<reference evidence="1 3" key="1">
    <citation type="journal article" date="2015" name="Genome Announc.">
        <title>Genome Sequences of Oblitimonas alkaliphila gen. nov. sp. nov. (Proposed), a Novel Bacterium of the Pseudomonadaceae Family.</title>
        <authorList>
            <person name="Lauer A.C."/>
            <person name="Nicholson A.C."/>
            <person name="Humrighouse B.W."/>
            <person name="Emery B."/>
            <person name="Drobish A."/>
            <person name="Juieng P."/>
            <person name="Loparev V."/>
            <person name="McQuiston J.R."/>
        </authorList>
    </citation>
    <scope>NUCLEOTIDE SEQUENCE [LARGE SCALE GENOMIC DNA]</scope>
    <source>
        <strain evidence="1 3">E5571</strain>
    </source>
</reference>
<dbReference type="Proteomes" id="UP000063953">
    <property type="component" value="Chromosome"/>
</dbReference>
<dbReference type="KEGG" id="pbb:AKN87_00140"/>
<dbReference type="STRING" id="1697053.AKN87_00140"/>
<dbReference type="InterPro" id="IPR007416">
    <property type="entry name" value="YggL_50S_bp"/>
</dbReference>
<dbReference type="EMBL" id="CP012365">
    <property type="protein sequence ID" value="AKX60161.1"/>
    <property type="molecule type" value="Genomic_DNA"/>
</dbReference>
<organism evidence="1 3">
    <name type="scientific">Thiopseudomonas alkaliphila</name>
    <dbReference type="NCBI Taxonomy" id="1697053"/>
    <lineage>
        <taxon>Bacteria</taxon>
        <taxon>Pseudomonadati</taxon>
        <taxon>Pseudomonadota</taxon>
        <taxon>Gammaproteobacteria</taxon>
        <taxon>Pseudomonadales</taxon>
        <taxon>Pseudomonadaceae</taxon>
        <taxon>Thiopseudomonas</taxon>
    </lineage>
</organism>
<dbReference type="OrthoDB" id="9114861at2"/>
<name>A0A0K1XFQ2_9GAMM</name>
<evidence type="ECO:0000313" key="3">
    <source>
        <dbReference type="Proteomes" id="UP000063953"/>
    </source>
</evidence>
<evidence type="ECO:0000313" key="1">
    <source>
        <dbReference type="EMBL" id="AKX60161.1"/>
    </source>
</evidence>
<dbReference type="EMBL" id="JACANB010000004">
    <property type="protein sequence ID" value="MDM1696426.1"/>
    <property type="molecule type" value="Genomic_DNA"/>
</dbReference>
<dbReference type="PANTHER" id="PTHR38778">
    <property type="entry name" value="CYTOPLASMIC PROTEIN-RELATED"/>
    <property type="match status" value="1"/>
</dbReference>
<dbReference type="AlphaFoldDB" id="A0A0K1XFQ2"/>
<sequence length="113" mass="12675">MATNRSRRLRKKLCVDEFQEAGFEVQINYPESADDTAVAEFFAEFIVDVIEANEMAFIGGEDYGIVCLARRGSVTEEQRNLVEQWLKGRSEVASVEVGPLVDAWYPDTPLAQA</sequence>
<proteinExistence type="predicted"/>
<dbReference type="PATRIC" id="fig|1697052.3.peg.29"/>
<dbReference type="PANTHER" id="PTHR38778:SF1">
    <property type="entry name" value="CYTOPLASMIC PROTEIN"/>
    <property type="match status" value="1"/>
</dbReference>